<dbReference type="SUPFAM" id="SSF51197">
    <property type="entry name" value="Clavaminate synthase-like"/>
    <property type="match status" value="1"/>
</dbReference>
<dbReference type="EMBL" id="LNXU01000045">
    <property type="protein sequence ID" value="KTC69645.1"/>
    <property type="molecule type" value="Genomic_DNA"/>
</dbReference>
<dbReference type="Gene3D" id="2.60.120.620">
    <property type="entry name" value="q2cbj1_9rhob like domain"/>
    <property type="match status" value="1"/>
</dbReference>
<gene>
    <name evidence="2" type="ORF">Lboz_3161</name>
</gene>
<dbReference type="AlphaFoldDB" id="A0A0W0REW6"/>
<dbReference type="GO" id="GO:0005506">
    <property type="term" value="F:iron ion binding"/>
    <property type="evidence" value="ECO:0007669"/>
    <property type="project" value="UniProtKB-ARBA"/>
</dbReference>
<dbReference type="PANTHER" id="PTHR20883:SF48">
    <property type="entry name" value="ECTOINE DIOXYGENASE"/>
    <property type="match status" value="1"/>
</dbReference>
<dbReference type="Proteomes" id="UP000054695">
    <property type="component" value="Unassembled WGS sequence"/>
</dbReference>
<dbReference type="OrthoDB" id="9791262at2"/>
<accession>A0A0W0REW6</accession>
<organism evidence="2 3">
    <name type="scientific">Legionella bozemanae</name>
    <name type="common">Fluoribacter bozemanae</name>
    <dbReference type="NCBI Taxonomy" id="447"/>
    <lineage>
        <taxon>Bacteria</taxon>
        <taxon>Pseudomonadati</taxon>
        <taxon>Pseudomonadota</taxon>
        <taxon>Gammaproteobacteria</taxon>
        <taxon>Legionellales</taxon>
        <taxon>Legionellaceae</taxon>
        <taxon>Legionella</taxon>
    </lineage>
</organism>
<keyword evidence="2" id="KW-0223">Dioxygenase</keyword>
<sequence length="268" mass="30816">MDYQLSAEQQNFWQKQGFVILRDFLCIDLKQHLQTWCDELTSWPETPGKWMKYFEKNAEGGRQLCRVENFIDYHKGMYEVANSSRTLNLVSSLMGEQAAIFKEKINYKFPGGGGFKPHQDAPAFISFNQRFHITMMVAIDECTLENGCLQVVKGGANKPVILPQEVDGSIKKEIAETLQWTPIKCKTGDIILFDSYLPHYSEANRSNKPRRAIFITFSKFSEGGVMREAYYQDKREKFPPDCERDPNKDYSAGAVIYNVANPISEMMQ</sequence>
<name>A0A0W0REW6_LEGBO</name>
<dbReference type="GO" id="GO:0016706">
    <property type="term" value="F:2-oxoglutarate-dependent dioxygenase activity"/>
    <property type="evidence" value="ECO:0007669"/>
    <property type="project" value="UniProtKB-ARBA"/>
</dbReference>
<proteinExistence type="predicted"/>
<protein>
    <submittedName>
        <fullName evidence="2">Phytanoyl-CoA dioxygenase</fullName>
    </submittedName>
</protein>
<keyword evidence="3" id="KW-1185">Reference proteome</keyword>
<evidence type="ECO:0000313" key="3">
    <source>
        <dbReference type="Proteomes" id="UP000054695"/>
    </source>
</evidence>
<keyword evidence="2" id="KW-0560">Oxidoreductase</keyword>
<comment type="caution">
    <text evidence="2">The sequence shown here is derived from an EMBL/GenBank/DDBJ whole genome shotgun (WGS) entry which is preliminary data.</text>
</comment>
<reference evidence="2 3" key="1">
    <citation type="submission" date="2015-11" db="EMBL/GenBank/DDBJ databases">
        <title>Genomic analysis of 38 Legionella species identifies large and diverse effector repertoires.</title>
        <authorList>
            <person name="Burstein D."/>
            <person name="Amaro F."/>
            <person name="Zusman T."/>
            <person name="Lifshitz Z."/>
            <person name="Cohen O."/>
            <person name="Gilbert J.A."/>
            <person name="Pupko T."/>
            <person name="Shuman H.A."/>
            <person name="Segal G."/>
        </authorList>
    </citation>
    <scope>NUCLEOTIDE SEQUENCE [LARGE SCALE GENOMIC DNA]</scope>
    <source>
        <strain evidence="2 3">WIGA</strain>
    </source>
</reference>
<dbReference type="InterPro" id="IPR008775">
    <property type="entry name" value="Phytyl_CoA_dOase-like"/>
</dbReference>
<comment type="cofactor">
    <cofactor evidence="1">
        <name>Fe(2+)</name>
        <dbReference type="ChEBI" id="CHEBI:29033"/>
    </cofactor>
</comment>
<dbReference type="Pfam" id="PF05721">
    <property type="entry name" value="PhyH"/>
    <property type="match status" value="1"/>
</dbReference>
<dbReference type="STRING" id="447.Lboz_3161"/>
<dbReference type="PATRIC" id="fig|447.4.peg.3376"/>
<dbReference type="RefSeq" id="WP_058460705.1">
    <property type="nucleotide sequence ID" value="NZ_CAAAIY010000007.1"/>
</dbReference>
<evidence type="ECO:0000313" key="2">
    <source>
        <dbReference type="EMBL" id="KTC69645.1"/>
    </source>
</evidence>
<evidence type="ECO:0000256" key="1">
    <source>
        <dbReference type="ARBA" id="ARBA00001954"/>
    </source>
</evidence>
<dbReference type="PANTHER" id="PTHR20883">
    <property type="entry name" value="PHYTANOYL-COA DIOXYGENASE DOMAIN CONTAINING 1"/>
    <property type="match status" value="1"/>
</dbReference>